<reference evidence="1 2" key="1">
    <citation type="journal article" date="2024" name="G3 (Bethesda)">
        <title>Genome assembly of Hibiscus sabdariffa L. provides insights into metabolisms of medicinal natural products.</title>
        <authorList>
            <person name="Kim T."/>
        </authorList>
    </citation>
    <scope>NUCLEOTIDE SEQUENCE [LARGE SCALE GENOMIC DNA]</scope>
    <source>
        <strain evidence="1">TK-2024</strain>
        <tissue evidence="1">Old leaves</tissue>
    </source>
</reference>
<protein>
    <recommendedName>
        <fullName evidence="3">RNase H type-1 domain-containing protein</fullName>
    </recommendedName>
</protein>
<evidence type="ECO:0000313" key="1">
    <source>
        <dbReference type="EMBL" id="KAK8992957.1"/>
    </source>
</evidence>
<sequence length="155" mass="17173">MWRVVWGRVPIKVELLKRGVSIIENSLCPLSFPLIPLDFLEALMGMIQLKNMSWLSLIPFVIIWVRLATWVKAKSPGCDIPLDCLISDPSLALNLCKNPKGAPISGRLISRFGLVLRLIPCLCNAEADKLAKMGIGREVALCKALADELLYFALT</sequence>
<keyword evidence="2" id="KW-1185">Reference proteome</keyword>
<comment type="caution">
    <text evidence="1">The sequence shown here is derived from an EMBL/GenBank/DDBJ whole genome shotgun (WGS) entry which is preliminary data.</text>
</comment>
<accession>A0ABR2PXK0</accession>
<dbReference type="EMBL" id="JBBPBN010000050">
    <property type="protein sequence ID" value="KAK8992957.1"/>
    <property type="molecule type" value="Genomic_DNA"/>
</dbReference>
<organism evidence="1 2">
    <name type="scientific">Hibiscus sabdariffa</name>
    <name type="common">roselle</name>
    <dbReference type="NCBI Taxonomy" id="183260"/>
    <lineage>
        <taxon>Eukaryota</taxon>
        <taxon>Viridiplantae</taxon>
        <taxon>Streptophyta</taxon>
        <taxon>Embryophyta</taxon>
        <taxon>Tracheophyta</taxon>
        <taxon>Spermatophyta</taxon>
        <taxon>Magnoliopsida</taxon>
        <taxon>eudicotyledons</taxon>
        <taxon>Gunneridae</taxon>
        <taxon>Pentapetalae</taxon>
        <taxon>rosids</taxon>
        <taxon>malvids</taxon>
        <taxon>Malvales</taxon>
        <taxon>Malvaceae</taxon>
        <taxon>Malvoideae</taxon>
        <taxon>Hibiscus</taxon>
    </lineage>
</organism>
<evidence type="ECO:0000313" key="2">
    <source>
        <dbReference type="Proteomes" id="UP001396334"/>
    </source>
</evidence>
<gene>
    <name evidence="1" type="ORF">V6N11_049016</name>
</gene>
<evidence type="ECO:0008006" key="3">
    <source>
        <dbReference type="Google" id="ProtNLM"/>
    </source>
</evidence>
<dbReference type="Proteomes" id="UP001396334">
    <property type="component" value="Unassembled WGS sequence"/>
</dbReference>
<proteinExistence type="predicted"/>
<name>A0ABR2PXK0_9ROSI</name>